<comment type="caution">
    <text evidence="2">The sequence shown here is derived from an EMBL/GenBank/DDBJ whole genome shotgun (WGS) entry which is preliminary data.</text>
</comment>
<keyword evidence="3" id="KW-1185">Reference proteome</keyword>
<reference evidence="2 3" key="1">
    <citation type="submission" date="2015-06" db="EMBL/GenBank/DDBJ databases">
        <title>Cloning and characterization of the uncialamcin biosynthetic gene cluster.</title>
        <authorList>
            <person name="Yan X."/>
            <person name="Huang T."/>
            <person name="Ge H."/>
            <person name="Shen B."/>
        </authorList>
    </citation>
    <scope>NUCLEOTIDE SEQUENCE [LARGE SCALE GENOMIC DNA]</scope>
    <source>
        <strain evidence="2 3">DCA2648</strain>
    </source>
</reference>
<sequence>MPSTTEPVPPVTAPAPPEPEADLAQHGSVSLAGGGAELRFTPQNFGPADIDDATVRLDWSEPLADGQSLPASCVRADRSSLVCRTGGLVAGSLGERIDVPVRFQGAPSEVTLRIGTLWNGGARDGNPENNEHEVLVLDTGDVYHF</sequence>
<organism evidence="2 3">
    <name type="scientific">Streptomyces uncialis</name>
    <dbReference type="NCBI Taxonomy" id="1048205"/>
    <lineage>
        <taxon>Bacteria</taxon>
        <taxon>Bacillati</taxon>
        <taxon>Actinomycetota</taxon>
        <taxon>Actinomycetes</taxon>
        <taxon>Kitasatosporales</taxon>
        <taxon>Streptomycetaceae</taxon>
        <taxon>Streptomyces</taxon>
    </lineage>
</organism>
<dbReference type="Proteomes" id="UP000186455">
    <property type="component" value="Unassembled WGS sequence"/>
</dbReference>
<evidence type="ECO:0000313" key="3">
    <source>
        <dbReference type="Proteomes" id="UP000186455"/>
    </source>
</evidence>
<evidence type="ECO:0000256" key="1">
    <source>
        <dbReference type="SAM" id="MobiDB-lite"/>
    </source>
</evidence>
<feature type="region of interest" description="Disordered" evidence="1">
    <location>
        <begin position="1"/>
        <end position="24"/>
    </location>
</feature>
<accession>A0A1Q4V2K0</accession>
<feature type="compositionally biased region" description="Pro residues" evidence="1">
    <location>
        <begin position="7"/>
        <end position="18"/>
    </location>
</feature>
<evidence type="ECO:0000313" key="2">
    <source>
        <dbReference type="EMBL" id="OKH92105.1"/>
    </source>
</evidence>
<gene>
    <name evidence="2" type="ORF">AB852_27750</name>
</gene>
<proteinExistence type="predicted"/>
<dbReference type="EMBL" id="LFBV01000008">
    <property type="protein sequence ID" value="OKH92105.1"/>
    <property type="molecule type" value="Genomic_DNA"/>
</dbReference>
<dbReference type="STRING" id="1048205.AB852_27750"/>
<dbReference type="AlphaFoldDB" id="A0A1Q4V2K0"/>
<protein>
    <submittedName>
        <fullName evidence="2">Uncharacterized protein</fullName>
    </submittedName>
</protein>
<name>A0A1Q4V2K0_9ACTN</name>